<accession>I4DQ24</accession>
<evidence type="ECO:0000313" key="4">
    <source>
        <dbReference type="EMBL" id="BAM20014.1"/>
    </source>
</evidence>
<dbReference type="PANTHER" id="PTHR23077">
    <property type="entry name" value="AAA-FAMILY ATPASE"/>
    <property type="match status" value="1"/>
</dbReference>
<name>I4DQ24_PAPXU</name>
<dbReference type="GO" id="GO:0016887">
    <property type="term" value="F:ATP hydrolysis activity"/>
    <property type="evidence" value="ECO:0007669"/>
    <property type="project" value="TreeGrafter"/>
</dbReference>
<keyword evidence="2" id="KW-0067">ATP-binding</keyword>
<dbReference type="Pfam" id="PF17862">
    <property type="entry name" value="AAA_lid_3"/>
    <property type="match status" value="1"/>
</dbReference>
<dbReference type="InterPro" id="IPR050168">
    <property type="entry name" value="AAA_ATPase_domain"/>
</dbReference>
<sequence>MSVSDDVNPHSLAAKTEGFSGAELDALCHEAALNALEKDIDCQEVKMEHFEHVLIDFKPRTPQSLLKVYEEFALGQRSV</sequence>
<organism evidence="4">
    <name type="scientific">Papilio xuthus</name>
    <name type="common">Asian swallowtail butterfly</name>
    <dbReference type="NCBI Taxonomy" id="66420"/>
    <lineage>
        <taxon>Eukaryota</taxon>
        <taxon>Metazoa</taxon>
        <taxon>Ecdysozoa</taxon>
        <taxon>Arthropoda</taxon>
        <taxon>Hexapoda</taxon>
        <taxon>Insecta</taxon>
        <taxon>Pterygota</taxon>
        <taxon>Neoptera</taxon>
        <taxon>Endopterygota</taxon>
        <taxon>Lepidoptera</taxon>
        <taxon>Glossata</taxon>
        <taxon>Ditrysia</taxon>
        <taxon>Papilionoidea</taxon>
        <taxon>Papilionidae</taxon>
        <taxon>Papilioninae</taxon>
        <taxon>Papilio</taxon>
    </lineage>
</organism>
<proteinExistence type="evidence at transcript level"/>
<dbReference type="GO" id="GO:0005524">
    <property type="term" value="F:ATP binding"/>
    <property type="evidence" value="ECO:0007669"/>
    <property type="project" value="UniProtKB-KW"/>
</dbReference>
<reference evidence="4" key="1">
    <citation type="journal article" date="2012" name="BMC Biol.">
        <title>Comprehensive microarray-based analysis for stage-specific larval camouflage pattern-associated genes in the swallowtail butterfly, Papilio xuthus.</title>
        <authorList>
            <person name="Futahashi R."/>
            <person name="Shirataki H."/>
            <person name="Narita T."/>
            <person name="Mita K."/>
            <person name="Fujiwara H."/>
        </authorList>
    </citation>
    <scope>NUCLEOTIDE SEQUENCE</scope>
    <source>
        <tissue evidence="4">Epidermis</tissue>
    </source>
</reference>
<feature type="domain" description="AAA ATPase AAA+ lid" evidence="3">
    <location>
        <begin position="6"/>
        <end position="51"/>
    </location>
</feature>
<evidence type="ECO:0000259" key="3">
    <source>
        <dbReference type="Pfam" id="PF17862"/>
    </source>
</evidence>
<protein>
    <recommendedName>
        <fullName evidence="3">AAA ATPase AAA+ lid domain-containing protein</fullName>
    </recommendedName>
</protein>
<dbReference type="AlphaFoldDB" id="I4DQ24"/>
<evidence type="ECO:0000256" key="2">
    <source>
        <dbReference type="ARBA" id="ARBA00022840"/>
    </source>
</evidence>
<dbReference type="PANTHER" id="PTHR23077:SF27">
    <property type="entry name" value="ATPASE FAMILY GENE 2 PROTEIN HOMOLOG A"/>
    <property type="match status" value="1"/>
</dbReference>
<dbReference type="GO" id="GO:0005737">
    <property type="term" value="C:cytoplasm"/>
    <property type="evidence" value="ECO:0007669"/>
    <property type="project" value="TreeGrafter"/>
</dbReference>
<dbReference type="InterPro" id="IPR041569">
    <property type="entry name" value="AAA_lid_3"/>
</dbReference>
<dbReference type="EMBL" id="AK403897">
    <property type="protein sequence ID" value="BAM20014.1"/>
    <property type="molecule type" value="mRNA"/>
</dbReference>
<keyword evidence="1" id="KW-0547">Nucleotide-binding</keyword>
<dbReference type="Gene3D" id="1.10.8.60">
    <property type="match status" value="1"/>
</dbReference>
<evidence type="ECO:0000256" key="1">
    <source>
        <dbReference type="ARBA" id="ARBA00022741"/>
    </source>
</evidence>